<feature type="transmembrane region" description="Helical" evidence="7">
    <location>
        <begin position="305"/>
        <end position="329"/>
    </location>
</feature>
<name>A0ABR9QV44_9FIRM</name>
<keyword evidence="10" id="KW-1185">Reference proteome</keyword>
<dbReference type="PANTHER" id="PTHR40074">
    <property type="entry name" value="O-ACETYLTRANSFERASE WECH"/>
    <property type="match status" value="1"/>
</dbReference>
<evidence type="ECO:0000256" key="7">
    <source>
        <dbReference type="SAM" id="Phobius"/>
    </source>
</evidence>
<comment type="similarity">
    <text evidence="2">Belongs to the acyltransferase 3 family.</text>
</comment>
<feature type="transmembrane region" description="Helical" evidence="7">
    <location>
        <begin position="162"/>
        <end position="180"/>
    </location>
</feature>
<evidence type="ECO:0000313" key="10">
    <source>
        <dbReference type="Proteomes" id="UP001516588"/>
    </source>
</evidence>
<feature type="transmembrane region" description="Helical" evidence="7">
    <location>
        <begin position="186"/>
        <end position="207"/>
    </location>
</feature>
<feature type="transmembrane region" description="Helical" evidence="7">
    <location>
        <begin position="219"/>
        <end position="236"/>
    </location>
</feature>
<evidence type="ECO:0000256" key="4">
    <source>
        <dbReference type="ARBA" id="ARBA00022692"/>
    </source>
</evidence>
<feature type="domain" description="Acyltransferase 3" evidence="8">
    <location>
        <begin position="15"/>
        <end position="323"/>
    </location>
</feature>
<dbReference type="Pfam" id="PF01757">
    <property type="entry name" value="Acyl_transf_3"/>
    <property type="match status" value="1"/>
</dbReference>
<evidence type="ECO:0000256" key="5">
    <source>
        <dbReference type="ARBA" id="ARBA00022989"/>
    </source>
</evidence>
<feature type="transmembrane region" description="Helical" evidence="7">
    <location>
        <begin position="51"/>
        <end position="70"/>
    </location>
</feature>
<feature type="transmembrane region" description="Helical" evidence="7">
    <location>
        <begin position="242"/>
        <end position="262"/>
    </location>
</feature>
<organism evidence="9 10">
    <name type="scientific">Gallibacter intestinalis</name>
    <dbReference type="NCBI Taxonomy" id="2779356"/>
    <lineage>
        <taxon>Bacteria</taxon>
        <taxon>Bacillati</taxon>
        <taxon>Bacillota</taxon>
        <taxon>Clostridia</taxon>
        <taxon>Eubacteriales</taxon>
        <taxon>Eubacteriaceae</taxon>
        <taxon>Gallibacter</taxon>
    </lineage>
</organism>
<dbReference type="PANTHER" id="PTHR40074:SF2">
    <property type="entry name" value="O-ACETYLTRANSFERASE WECH"/>
    <property type="match status" value="1"/>
</dbReference>
<keyword evidence="9" id="KW-0012">Acyltransferase</keyword>
<gene>
    <name evidence="9" type="ORF">INF20_00425</name>
</gene>
<comment type="subcellular location">
    <subcellularLocation>
        <location evidence="1">Cell membrane</location>
        <topology evidence="1">Multi-pass membrane protein</topology>
    </subcellularLocation>
</comment>
<keyword evidence="6 7" id="KW-0472">Membrane</keyword>
<dbReference type="RefSeq" id="WP_226384422.1">
    <property type="nucleotide sequence ID" value="NZ_JADCKA010000001.1"/>
</dbReference>
<protein>
    <submittedName>
        <fullName evidence="9">Acyltransferase</fullName>
    </submittedName>
</protein>
<feature type="transmembrane region" description="Helical" evidence="7">
    <location>
        <begin position="12"/>
        <end position="31"/>
    </location>
</feature>
<dbReference type="GO" id="GO:0016746">
    <property type="term" value="F:acyltransferase activity"/>
    <property type="evidence" value="ECO:0007669"/>
    <property type="project" value="UniProtKB-KW"/>
</dbReference>
<feature type="transmembrane region" description="Helical" evidence="7">
    <location>
        <begin position="132"/>
        <end position="150"/>
    </location>
</feature>
<feature type="transmembrane region" description="Helical" evidence="7">
    <location>
        <begin position="90"/>
        <end position="108"/>
    </location>
</feature>
<keyword evidence="9" id="KW-0808">Transferase</keyword>
<sequence length="337" mass="38891">MSLNIISRYRSVLFGISIISIILFHYCEDYVNAFQDGNVGSSLIIFGYYKVISSIGVEIFIFLSGLGLFYSMSNNSNVMRFYEKRVKRLIIPYVIVGIIFWSIIDFALNKDGIVQFIKDFTFITFFTEGQRVIWFIGIIFIFYLIFPLIYKLIVSKGGIIKTLILMIGIYGINYGIWQLWPNIYGNIEIGIMRFPIFICGALCAYLIKNDVQNQNKIMIFFAIAIGLALKLADVFVDMPQYWSRIITTFYAIALILIVCIIVDKLHWMKFNSAMEKVGEYSLELYMIHVCLRKIMKNIGVYTCELLVYIGIIVISIILSIFLHMIISLIEKARISES</sequence>
<dbReference type="EMBL" id="JADCKA010000001">
    <property type="protein sequence ID" value="MBE5034754.1"/>
    <property type="molecule type" value="Genomic_DNA"/>
</dbReference>
<proteinExistence type="inferred from homology"/>
<evidence type="ECO:0000313" key="9">
    <source>
        <dbReference type="EMBL" id="MBE5034754.1"/>
    </source>
</evidence>
<evidence type="ECO:0000256" key="2">
    <source>
        <dbReference type="ARBA" id="ARBA00007400"/>
    </source>
</evidence>
<keyword evidence="5 7" id="KW-1133">Transmembrane helix</keyword>
<accession>A0ABR9QV44</accession>
<dbReference type="Proteomes" id="UP001516588">
    <property type="component" value="Unassembled WGS sequence"/>
</dbReference>
<reference evidence="9 10" key="1">
    <citation type="submission" date="2020-10" db="EMBL/GenBank/DDBJ databases">
        <title>ChiBAC.</title>
        <authorList>
            <person name="Zenner C."/>
            <person name="Hitch T.C.A."/>
            <person name="Clavel T."/>
        </authorList>
    </citation>
    <scope>NUCLEOTIDE SEQUENCE [LARGE SCALE GENOMIC DNA]</scope>
    <source>
        <strain evidence="9 10">DSM 108706</strain>
    </source>
</reference>
<keyword evidence="3" id="KW-1003">Cell membrane</keyword>
<comment type="caution">
    <text evidence="9">The sequence shown here is derived from an EMBL/GenBank/DDBJ whole genome shotgun (WGS) entry which is preliminary data.</text>
</comment>
<evidence type="ECO:0000256" key="1">
    <source>
        <dbReference type="ARBA" id="ARBA00004651"/>
    </source>
</evidence>
<dbReference type="InterPro" id="IPR002656">
    <property type="entry name" value="Acyl_transf_3_dom"/>
</dbReference>
<keyword evidence="4 7" id="KW-0812">Transmembrane</keyword>
<evidence type="ECO:0000256" key="3">
    <source>
        <dbReference type="ARBA" id="ARBA00022475"/>
    </source>
</evidence>
<evidence type="ECO:0000256" key="6">
    <source>
        <dbReference type="ARBA" id="ARBA00023136"/>
    </source>
</evidence>
<evidence type="ECO:0000259" key="8">
    <source>
        <dbReference type="Pfam" id="PF01757"/>
    </source>
</evidence>